<evidence type="ECO:0000313" key="3">
    <source>
        <dbReference type="Proteomes" id="UP001358586"/>
    </source>
</evidence>
<keyword evidence="3" id="KW-1185">Reference proteome</keyword>
<comment type="caution">
    <text evidence="2">The sequence shown here is derived from an EMBL/GenBank/DDBJ whole genome shotgun (WGS) entry which is preliminary data.</text>
</comment>
<evidence type="ECO:0000313" key="2">
    <source>
        <dbReference type="EMBL" id="KAK5774615.1"/>
    </source>
</evidence>
<name>A0ABR0MLF1_GOSAR</name>
<dbReference type="EMBL" id="JARKNE010000012">
    <property type="protein sequence ID" value="KAK5774615.1"/>
    <property type="molecule type" value="Genomic_DNA"/>
</dbReference>
<evidence type="ECO:0000256" key="1">
    <source>
        <dbReference type="SAM" id="MobiDB-lite"/>
    </source>
</evidence>
<feature type="region of interest" description="Disordered" evidence="1">
    <location>
        <begin position="135"/>
        <end position="181"/>
    </location>
</feature>
<accession>A0ABR0MLF1</accession>
<proteinExistence type="predicted"/>
<reference evidence="2 3" key="1">
    <citation type="submission" date="2023-03" db="EMBL/GenBank/DDBJ databases">
        <title>WGS of Gossypium arboreum.</title>
        <authorList>
            <person name="Yu D."/>
        </authorList>
    </citation>
    <scope>NUCLEOTIDE SEQUENCE [LARGE SCALE GENOMIC DNA]</scope>
    <source>
        <tissue evidence="2">Leaf</tissue>
    </source>
</reference>
<protein>
    <submittedName>
        <fullName evidence="2">Uncharacterized protein</fullName>
    </submittedName>
</protein>
<sequence length="203" mass="23034">MKERIGSIIARCCGRIMSRLFYKFPISINPSKFQQMKLVDKEDLGTMVRIYCSNGDSNTEPVQLFVELIEHEPLENVAPLSQQHRFDFDLNVRWTKQPCYGGSLIGAKKTQHGSTTYNNPIPAHHLKIHLEMRGTDTNDEEGSNNDVHSHHDGEEYSDPDQDEVPDDIDDEGAKNGENLHPLRSSTRVVGLLYKMTLGQHVDC</sequence>
<gene>
    <name evidence="2" type="ORF">PVK06_042471</name>
</gene>
<dbReference type="Proteomes" id="UP001358586">
    <property type="component" value="Chromosome 12"/>
</dbReference>
<organism evidence="2 3">
    <name type="scientific">Gossypium arboreum</name>
    <name type="common">Tree cotton</name>
    <name type="synonym">Gossypium nanking</name>
    <dbReference type="NCBI Taxonomy" id="29729"/>
    <lineage>
        <taxon>Eukaryota</taxon>
        <taxon>Viridiplantae</taxon>
        <taxon>Streptophyta</taxon>
        <taxon>Embryophyta</taxon>
        <taxon>Tracheophyta</taxon>
        <taxon>Spermatophyta</taxon>
        <taxon>Magnoliopsida</taxon>
        <taxon>eudicotyledons</taxon>
        <taxon>Gunneridae</taxon>
        <taxon>Pentapetalae</taxon>
        <taxon>rosids</taxon>
        <taxon>malvids</taxon>
        <taxon>Malvales</taxon>
        <taxon>Malvaceae</taxon>
        <taxon>Malvoideae</taxon>
        <taxon>Gossypium</taxon>
    </lineage>
</organism>
<feature type="compositionally biased region" description="Acidic residues" evidence="1">
    <location>
        <begin position="155"/>
        <end position="170"/>
    </location>
</feature>